<reference evidence="1" key="2">
    <citation type="journal article" date="2019" name="IMA Fungus">
        <title>Genome sequencing and comparison of five Tilletia species to identify candidate genes for the detection of regulated species infecting wheat.</title>
        <authorList>
            <person name="Nguyen H.D.T."/>
            <person name="Sultana T."/>
            <person name="Kesanakurti P."/>
            <person name="Hambleton S."/>
        </authorList>
    </citation>
    <scope>NUCLEOTIDE SEQUENCE</scope>
    <source>
        <strain evidence="1">DAOMC 236426</strain>
    </source>
</reference>
<evidence type="ECO:0000313" key="2">
    <source>
        <dbReference type="Proteomes" id="UP000077684"/>
    </source>
</evidence>
<dbReference type="EMBL" id="LWDE02001634">
    <property type="protein sequence ID" value="KAE8239678.1"/>
    <property type="molecule type" value="Genomic_DNA"/>
</dbReference>
<proteinExistence type="predicted"/>
<evidence type="ECO:0000313" key="1">
    <source>
        <dbReference type="EMBL" id="KAE8239678.1"/>
    </source>
</evidence>
<feature type="non-terminal residue" evidence="1">
    <location>
        <position position="325"/>
    </location>
</feature>
<dbReference type="AlphaFoldDB" id="A0A8X7STG7"/>
<comment type="caution">
    <text evidence="1">The sequence shown here is derived from an EMBL/GenBank/DDBJ whole genome shotgun (WGS) entry which is preliminary data.</text>
</comment>
<dbReference type="Proteomes" id="UP000077684">
    <property type="component" value="Unassembled WGS sequence"/>
</dbReference>
<reference evidence="1" key="1">
    <citation type="submission" date="2016-04" db="EMBL/GenBank/DDBJ databases">
        <authorList>
            <person name="Nguyen H.D."/>
            <person name="Samba Siva P."/>
            <person name="Cullis J."/>
            <person name="Levesque C.A."/>
            <person name="Hambleton S."/>
        </authorList>
    </citation>
    <scope>NUCLEOTIDE SEQUENCE</scope>
    <source>
        <strain evidence="1">DAOMC 236426</strain>
    </source>
</reference>
<organism evidence="1 2">
    <name type="scientific">Tilletia controversa</name>
    <name type="common">dwarf bunt fungus</name>
    <dbReference type="NCBI Taxonomy" id="13291"/>
    <lineage>
        <taxon>Eukaryota</taxon>
        <taxon>Fungi</taxon>
        <taxon>Dikarya</taxon>
        <taxon>Basidiomycota</taxon>
        <taxon>Ustilaginomycotina</taxon>
        <taxon>Exobasidiomycetes</taxon>
        <taxon>Tilletiales</taxon>
        <taxon>Tilletiaceae</taxon>
        <taxon>Tilletia</taxon>
    </lineage>
</organism>
<name>A0A8X7STG7_9BASI</name>
<sequence length="325" mass="36110">MAENQQQEANTIAQVVAQAATAAVKEVTKVTKEIIDELRAEKKADKDKDAVGLPSWEVDPGHASAVVVPWPGATYSIPADIVELVRKGVRPPLIWLTVEAFVGAEDGETRKTLTFPLNAKQQERINDAYRKDNFLPRGPTHQAIQALATICRAVAPPAAEANKSHANILEDLHVEIMTRAADIHWPVWRRYIKQTLEAMWAKREPGVGMAFDVGAINADMVRKAERQCGKPPGFVDDFTGIGETWVAELLKAEGDDNNRIGKLWRMPRNRPYSTFQLQFPRPPTSHLVRLRPSVRIRPLTPNRAKDRLMERASVAIAIGTTTTSP</sequence>
<accession>A0A8X7STG7</accession>
<protein>
    <submittedName>
        <fullName evidence="1">Uncharacterized protein</fullName>
    </submittedName>
</protein>
<keyword evidence="2" id="KW-1185">Reference proteome</keyword>
<gene>
    <name evidence="1" type="ORF">A4X06_0g8107</name>
</gene>